<protein>
    <submittedName>
        <fullName evidence="1">Uncharacterized protein</fullName>
    </submittedName>
</protein>
<evidence type="ECO:0000313" key="2">
    <source>
        <dbReference type="Proteomes" id="UP000199233"/>
    </source>
</evidence>
<organism evidence="1 2">
    <name type="scientific">Solimonas aquatica</name>
    <dbReference type="NCBI Taxonomy" id="489703"/>
    <lineage>
        <taxon>Bacteria</taxon>
        <taxon>Pseudomonadati</taxon>
        <taxon>Pseudomonadota</taxon>
        <taxon>Gammaproteobacteria</taxon>
        <taxon>Nevskiales</taxon>
        <taxon>Nevskiaceae</taxon>
        <taxon>Solimonas</taxon>
    </lineage>
</organism>
<sequence>MSIESPNTKRQLFKDRAFSRVVAGSLELPVMPDRSNSVRRFMNERQVVSTSSSPMPGFTFHFPGGQRVQVSDEPEYNRHGNGVDDLWYIEFDSMGIGSLYDEQGRFQALISVAQCAGYIRGTLLGLGADPEQWENVAQGTYWVGCNGVLYSANEDEPRYRLAVN</sequence>
<reference evidence="1 2" key="1">
    <citation type="submission" date="2016-10" db="EMBL/GenBank/DDBJ databases">
        <authorList>
            <person name="de Groot N.N."/>
        </authorList>
    </citation>
    <scope>NUCLEOTIDE SEQUENCE [LARGE SCALE GENOMIC DNA]</scope>
    <source>
        <strain evidence="1 2">DSM 25927</strain>
    </source>
</reference>
<dbReference type="OrthoDB" id="9342558at2"/>
<dbReference type="EMBL" id="FOFS01000018">
    <property type="protein sequence ID" value="SER17238.1"/>
    <property type="molecule type" value="Genomic_DNA"/>
</dbReference>
<dbReference type="STRING" id="489703.SAMN04488038_11827"/>
<dbReference type="RefSeq" id="WP_093289427.1">
    <property type="nucleotide sequence ID" value="NZ_FOFS01000018.1"/>
</dbReference>
<proteinExistence type="predicted"/>
<accession>A0A1H9M0N7</accession>
<gene>
    <name evidence="1" type="ORF">SAMN04488038_11827</name>
</gene>
<dbReference type="AlphaFoldDB" id="A0A1H9M0N7"/>
<name>A0A1H9M0N7_9GAMM</name>
<dbReference type="Proteomes" id="UP000199233">
    <property type="component" value="Unassembled WGS sequence"/>
</dbReference>
<evidence type="ECO:0000313" key="1">
    <source>
        <dbReference type="EMBL" id="SER17238.1"/>
    </source>
</evidence>
<keyword evidence="2" id="KW-1185">Reference proteome</keyword>